<accession>A0A6H1ZQ83</accession>
<proteinExistence type="predicted"/>
<protein>
    <submittedName>
        <fullName evidence="1">Putative portal protein</fullName>
    </submittedName>
</protein>
<evidence type="ECO:0000313" key="1">
    <source>
        <dbReference type="EMBL" id="QJA49360.1"/>
    </source>
</evidence>
<evidence type="ECO:0000313" key="3">
    <source>
        <dbReference type="EMBL" id="QJA89306.1"/>
    </source>
</evidence>
<reference evidence="1" key="1">
    <citation type="submission" date="2020-03" db="EMBL/GenBank/DDBJ databases">
        <title>The deep terrestrial virosphere.</title>
        <authorList>
            <person name="Holmfeldt K."/>
            <person name="Nilsson E."/>
            <person name="Simone D."/>
            <person name="Lopez-Fernandez M."/>
            <person name="Wu X."/>
            <person name="de Brujin I."/>
            <person name="Lundin D."/>
            <person name="Andersson A."/>
            <person name="Bertilsson S."/>
            <person name="Dopson M."/>
        </authorList>
    </citation>
    <scope>NUCLEOTIDE SEQUENCE</scope>
    <source>
        <strain evidence="2">MM415A00766</strain>
        <strain evidence="3">MM415B02575</strain>
        <strain evidence="1">TM448A01329</strain>
    </source>
</reference>
<dbReference type="EMBL" id="MT142837">
    <property type="protein sequence ID" value="QJA89306.1"/>
    <property type="molecule type" value="Genomic_DNA"/>
</dbReference>
<sequence length="442" mass="51396">MESIKRVMDNEDELNAKDIIKKVAYYNGNYSELVEYIRPYLDFEAKELEDMPWQFANITKKVIQKNSFCYKKPPNRTVETGDKQYPDWTAGKDKIMRITERQTNLLFDVAFFVGWDKDNDRFLYKPPIRYFKPLFNNDDQVNPIGIMFPVDTPLNKEARWEKWTAEEIEYLTVDKSGLVRKDPKRETIPNEFGFFNFVFIHKGELIDTFRTGSSDDLINANEILNLSLTVLNYLERDTSYKQPWGTGIQETESVVSRYNRMLSSTNPAATFGVLDLQTNLASNIEKIKFNVSLCLSNWNMEPKWSSEGDGSPSGFSLVVKNMDLLEAWEQAVPVWREVEDEIFVLEQKIAKKMSKGAIDGFNVNFSDISFPIDKKEQREDWEWQLGRGYINDLDVMKKLDIDGTEEELKQRLADNKVLKSEMTSLERPKPLTFEERLGGVNA</sequence>
<gene>
    <name evidence="2" type="ORF">MM415A00766_0011</name>
    <name evidence="3" type="ORF">MM415B02575_0012</name>
    <name evidence="1" type="ORF">TM448A01329_0005</name>
</gene>
<organism evidence="1">
    <name type="scientific">viral metagenome</name>
    <dbReference type="NCBI Taxonomy" id="1070528"/>
    <lineage>
        <taxon>unclassified sequences</taxon>
        <taxon>metagenomes</taxon>
        <taxon>organismal metagenomes</taxon>
    </lineage>
</organism>
<evidence type="ECO:0000313" key="2">
    <source>
        <dbReference type="EMBL" id="QJA80182.1"/>
    </source>
</evidence>
<dbReference type="EMBL" id="MT144133">
    <property type="protein sequence ID" value="QJA49360.1"/>
    <property type="molecule type" value="Genomic_DNA"/>
</dbReference>
<dbReference type="EMBL" id="MT142410">
    <property type="protein sequence ID" value="QJA80182.1"/>
    <property type="molecule type" value="Genomic_DNA"/>
</dbReference>
<name>A0A6H1ZQ83_9ZZZZ</name>
<dbReference type="AlphaFoldDB" id="A0A6H1ZQ83"/>